<dbReference type="InterPro" id="IPR016050">
    <property type="entry name" value="Proteasome_bsu_CS"/>
</dbReference>
<dbReference type="Pfam" id="PF02383">
    <property type="entry name" value="Syja_N"/>
    <property type="match status" value="1"/>
</dbReference>
<feature type="compositionally biased region" description="Basic and acidic residues" evidence="16">
    <location>
        <begin position="46"/>
        <end position="56"/>
    </location>
</feature>
<dbReference type="Pfam" id="PF00227">
    <property type="entry name" value="Proteasome"/>
    <property type="match status" value="1"/>
</dbReference>
<dbReference type="PROSITE" id="PS50275">
    <property type="entry name" value="SAC"/>
    <property type="match status" value="1"/>
</dbReference>
<evidence type="ECO:0000256" key="9">
    <source>
        <dbReference type="ARBA" id="ARBA00022801"/>
    </source>
</evidence>
<evidence type="ECO:0000256" key="13">
    <source>
        <dbReference type="ARBA" id="ARBA00023242"/>
    </source>
</evidence>
<protein>
    <recommendedName>
        <fullName evidence="5">proteasome endopeptidase complex</fullName>
        <ecNumber evidence="5">3.4.25.1</ecNumber>
    </recommendedName>
</protein>
<keyword evidence="12" id="KW-0865">Zymogen</keyword>
<dbReference type="GO" id="GO:0051603">
    <property type="term" value="P:proteolysis involved in protein catabolic process"/>
    <property type="evidence" value="ECO:0007669"/>
    <property type="project" value="InterPro"/>
</dbReference>
<evidence type="ECO:0000256" key="6">
    <source>
        <dbReference type="ARBA" id="ARBA00022490"/>
    </source>
</evidence>
<dbReference type="GO" id="GO:0043813">
    <property type="term" value="F:phosphatidylinositol-3,5-bisphosphate 5-phosphatase activity"/>
    <property type="evidence" value="ECO:0007669"/>
    <property type="project" value="InterPro"/>
</dbReference>
<dbReference type="InterPro" id="IPR000243">
    <property type="entry name" value="Pept_T1A_subB"/>
</dbReference>
<feature type="domain" description="SAC" evidence="17">
    <location>
        <begin position="409"/>
        <end position="802"/>
    </location>
</feature>
<evidence type="ECO:0000313" key="18">
    <source>
        <dbReference type="EMBL" id="WFD04025.1"/>
    </source>
</evidence>
<evidence type="ECO:0000256" key="4">
    <source>
        <dbReference type="ARBA" id="ARBA00004496"/>
    </source>
</evidence>
<dbReference type="Gene3D" id="3.60.20.10">
    <property type="entry name" value="Glutamine Phosphoribosylpyrophosphate, subunit 1, domain 1"/>
    <property type="match status" value="1"/>
</dbReference>
<feature type="region of interest" description="Disordered" evidence="16">
    <location>
        <begin position="1"/>
        <end position="56"/>
    </location>
</feature>
<keyword evidence="9" id="KW-0378">Hydrolase</keyword>
<evidence type="ECO:0000256" key="10">
    <source>
        <dbReference type="ARBA" id="ARBA00022942"/>
    </source>
</evidence>
<dbReference type="EMBL" id="CP119939">
    <property type="protein sequence ID" value="WFD04025.1"/>
    <property type="molecule type" value="Genomic_DNA"/>
</dbReference>
<comment type="catalytic activity">
    <reaction evidence="1">
        <text>Cleavage of peptide bonds with very broad specificity.</text>
        <dbReference type="EC" id="3.4.25.1"/>
    </reaction>
</comment>
<name>A0AAF0IST4_9BASI</name>
<evidence type="ECO:0000256" key="7">
    <source>
        <dbReference type="ARBA" id="ARBA00022670"/>
    </source>
</evidence>
<evidence type="ECO:0000313" key="19">
    <source>
        <dbReference type="Proteomes" id="UP001214603"/>
    </source>
</evidence>
<keyword evidence="10" id="KW-0647">Proteasome</keyword>
<dbReference type="GO" id="GO:0019774">
    <property type="term" value="C:proteasome core complex, beta-subunit complex"/>
    <property type="evidence" value="ECO:0007669"/>
    <property type="project" value="UniProtKB-ARBA"/>
</dbReference>
<dbReference type="CDD" id="cd03761">
    <property type="entry name" value="proteasome_beta_type_5"/>
    <property type="match status" value="1"/>
</dbReference>
<evidence type="ECO:0000256" key="14">
    <source>
        <dbReference type="ARBA" id="ARBA00026071"/>
    </source>
</evidence>
<dbReference type="FunFam" id="3.60.20.10:FF:000013">
    <property type="entry name" value="Proteasome subunit beta type-5"/>
    <property type="match status" value="1"/>
</dbReference>
<comment type="subcellular location">
    <subcellularLocation>
        <location evidence="4">Cytoplasm</location>
    </subcellularLocation>
    <subcellularLocation>
        <location evidence="3">Endomembrane system</location>
    </subcellularLocation>
    <subcellularLocation>
        <location evidence="2">Nucleus</location>
    </subcellularLocation>
</comment>
<dbReference type="GO" id="GO:0005737">
    <property type="term" value="C:cytoplasm"/>
    <property type="evidence" value="ECO:0007669"/>
    <property type="project" value="UniProtKB-SubCell"/>
</dbReference>
<sequence length="1458" mass="160954">MDDRVDPPGESDPRILAAVSDASVPPELVAPSTGGAPRRATSRPRSRSDPVHDDDGMCKLFERLGEVKRFILYEARSHFYLAAHNTNQTRFRVLKIERVPPLFAQQEESERDAPRGASGTDDALPPDPASPREHRGHKRDQSLPHAMQSIVEDNPEAMPRAPGGTLSSGITELASSLASADPPPKDAPQSVRTPLVSASGLRYLNTDDEEIPHLKQTSEWKGYASNTQEGAGDTSAAPSSAADTPERAVPPIAALGAHRSPKQSAGRTLPRAPDVPPGADEEPGPKAEAQPVDTSDDAAWKLSVTSDNVEYSNEEMNELLETIREGNRSTGGLKEVGRFFGLIGFVRFTAGYYMVLISRRSAVALIGGHYVYHCDETAVVPVCHASLMSSVPGRSKARDQAEAQMLRTFRQVDLSKNFYFSYTYDVTRTLQEIMTGPRQSSLARSEWAWGFNEKWMWNFHLLRPAFDDCRCVARVPHSPKRQWVLPMVHGFVDQAKLLVLGRTIYVTLIARRSRHFAGARFHKRGANFQGYVANDVETEQIVNEPATSPFFMPRSRGDVHTNCPSPHFTSCVMLRGSIPLYWTQDSTNMSPRPPITISLADPYFVPAMRHFDNLFRAYGTPVVVINLIKSKERQPRESKLLHAYSECIQYLNQFLPDGSRGGPDRRIRYIAWDMSRASKSRDQDVIRILETLAEDTLRATRFFHSGPALQRFRRAPGDAEDQLGMPRSAMLLQHGVTRVNCVDCLDRTNAAQFVLGKTALAHQLHALGLLEHPRLSFDSDAINMLTEMYHDLGDTIALQYGGSALAHTTDTYRKINHWTSHSRDMIEGLKRYYANSFVDADKQASIDLFLGQSKDNDLLAVSNSEPLPAPALEHIDEYLAPDEDLAKKQAYIDAYVNADNHFWTRYYRPGLFTDLQRHHAYKMTAVHQRPALLPGEAFPALNTAPPSPTLPNDSPMCSPIVDAEPRPEPTRSSTDTPTSARRTRSLFGGVRRWIHPESRKPSRVYPSSQFETAKGTSPSVVRSAPSVPELSPLEAAVAKSLRPVISKQERREYAAYTSQFEHLSFQRTPRTIDADMQIYESAEALPAAAMHVDPHPTYVDPALVAYARAPTLELAASTRPSPPRQRIVSAPPASTPSRPGAQPCATPEAAHDARTRSYAAWLHLAHVRYALAVATMNSILTSLAPRAETQAEAPMDAAPFALPATDPARFLSQFTDVDSTNAGARIKLNHGTTTLAFRYKGGVVIAVDSRASAGSYIASGSVKKVIEINPYLLGTMAGGAADCQYWETYLGIQCRLYELRNKERISVAAASKILSNLVYSYRGMGLSMGTMICGWDKTGPAIFYVDSEGSRMKGDLFSVGSGSTFAYGVLDQGYRWDLEYDEALDLGRRSIYAATHRDAYSGNTINLYHMGPEGWKFIANYDVMNVHYDGVPDTPASAPQGGFGYDVRTAGLSSKNTA</sequence>
<evidence type="ECO:0000256" key="15">
    <source>
        <dbReference type="PIRSR" id="PIRSR600243-1"/>
    </source>
</evidence>
<gene>
    <name evidence="18" type="primary">FIG4</name>
    <name evidence="18" type="ORF">MOBT1_002722</name>
</gene>
<proteinExistence type="predicted"/>
<organism evidence="18 19">
    <name type="scientific">Malassezia obtusa</name>
    <dbReference type="NCBI Taxonomy" id="76774"/>
    <lineage>
        <taxon>Eukaryota</taxon>
        <taxon>Fungi</taxon>
        <taxon>Dikarya</taxon>
        <taxon>Basidiomycota</taxon>
        <taxon>Ustilaginomycotina</taxon>
        <taxon>Malasseziomycetes</taxon>
        <taxon>Malasseziales</taxon>
        <taxon>Malasseziaceae</taxon>
        <taxon>Malassezia</taxon>
    </lineage>
</organism>
<dbReference type="InterPro" id="IPR001353">
    <property type="entry name" value="Proteasome_sua/b"/>
</dbReference>
<evidence type="ECO:0000256" key="12">
    <source>
        <dbReference type="ARBA" id="ARBA00023145"/>
    </source>
</evidence>
<keyword evidence="8" id="KW-0888">Threonine protease</keyword>
<evidence type="ECO:0000256" key="16">
    <source>
        <dbReference type="SAM" id="MobiDB-lite"/>
    </source>
</evidence>
<dbReference type="InterPro" id="IPR002013">
    <property type="entry name" value="SAC_dom"/>
</dbReference>
<dbReference type="InterPro" id="IPR029055">
    <property type="entry name" value="Ntn_hydrolases_N"/>
</dbReference>
<evidence type="ECO:0000256" key="1">
    <source>
        <dbReference type="ARBA" id="ARBA00001198"/>
    </source>
</evidence>
<dbReference type="GO" id="GO:0004298">
    <property type="term" value="F:threonine-type endopeptidase activity"/>
    <property type="evidence" value="ECO:0007669"/>
    <property type="project" value="UniProtKB-KW"/>
</dbReference>
<feature type="compositionally biased region" description="Polar residues" evidence="16">
    <location>
        <begin position="970"/>
        <end position="980"/>
    </location>
</feature>
<dbReference type="EC" id="3.4.25.1" evidence="5"/>
<keyword evidence="7" id="KW-0645">Protease</keyword>
<evidence type="ECO:0000256" key="3">
    <source>
        <dbReference type="ARBA" id="ARBA00004308"/>
    </source>
</evidence>
<dbReference type="PROSITE" id="PS51476">
    <property type="entry name" value="PROTEASOME_BETA_2"/>
    <property type="match status" value="1"/>
</dbReference>
<evidence type="ECO:0000256" key="5">
    <source>
        <dbReference type="ARBA" id="ARBA00012039"/>
    </source>
</evidence>
<feature type="region of interest" description="Disordered" evidence="16">
    <location>
        <begin position="998"/>
        <end position="1025"/>
    </location>
</feature>
<dbReference type="PRINTS" id="PR00141">
    <property type="entry name" value="PROTEASOME"/>
</dbReference>
<reference evidence="18" key="1">
    <citation type="submission" date="2023-03" db="EMBL/GenBank/DDBJ databases">
        <title>Mating type loci evolution in Malassezia.</title>
        <authorList>
            <person name="Coelho M.A."/>
        </authorList>
    </citation>
    <scope>NUCLEOTIDE SEQUENCE</scope>
    <source>
        <strain evidence="18">CBS 7876</strain>
    </source>
</reference>
<dbReference type="GO" id="GO:0046856">
    <property type="term" value="P:phosphatidylinositol dephosphorylation"/>
    <property type="evidence" value="ECO:0007669"/>
    <property type="project" value="InterPro"/>
</dbReference>
<dbReference type="SUPFAM" id="SSF56235">
    <property type="entry name" value="N-terminal nucleophile aminohydrolases (Ntn hydrolases)"/>
    <property type="match status" value="1"/>
</dbReference>
<keyword evidence="6" id="KW-0963">Cytoplasm</keyword>
<dbReference type="InterPro" id="IPR043573">
    <property type="entry name" value="Fig4-like"/>
</dbReference>
<evidence type="ECO:0000256" key="11">
    <source>
        <dbReference type="ARBA" id="ARBA00023136"/>
    </source>
</evidence>
<keyword evidence="11" id="KW-0472">Membrane</keyword>
<evidence type="ECO:0000256" key="2">
    <source>
        <dbReference type="ARBA" id="ARBA00004123"/>
    </source>
</evidence>
<dbReference type="PANTHER" id="PTHR45738">
    <property type="entry name" value="POLYPHOSPHOINOSITIDE PHOSPHATASE"/>
    <property type="match status" value="1"/>
</dbReference>
<evidence type="ECO:0000259" key="17">
    <source>
        <dbReference type="PROSITE" id="PS50275"/>
    </source>
</evidence>
<feature type="compositionally biased region" description="Polar residues" evidence="16">
    <location>
        <begin position="1005"/>
        <end position="1016"/>
    </location>
</feature>
<feature type="compositionally biased region" description="Low complexity" evidence="16">
    <location>
        <begin position="230"/>
        <end position="243"/>
    </location>
</feature>
<feature type="region of interest" description="Disordered" evidence="16">
    <location>
        <begin position="104"/>
        <end position="143"/>
    </location>
</feature>
<dbReference type="InterPro" id="IPR023333">
    <property type="entry name" value="Proteasome_suB-type"/>
</dbReference>
<dbReference type="GO" id="GO:0012505">
    <property type="term" value="C:endomembrane system"/>
    <property type="evidence" value="ECO:0007669"/>
    <property type="project" value="UniProtKB-SubCell"/>
</dbReference>
<feature type="compositionally biased region" description="Polar residues" evidence="16">
    <location>
        <begin position="219"/>
        <end position="229"/>
    </location>
</feature>
<evidence type="ECO:0000256" key="8">
    <source>
        <dbReference type="ARBA" id="ARBA00022698"/>
    </source>
</evidence>
<dbReference type="PANTHER" id="PTHR45738:SF5">
    <property type="entry name" value="POLYPHOSPHOINOSITIDE PHOSPHATASE"/>
    <property type="match status" value="1"/>
</dbReference>
<feature type="region of interest" description="Disordered" evidence="16">
    <location>
        <begin position="175"/>
        <end position="194"/>
    </location>
</feature>
<feature type="region of interest" description="Disordered" evidence="16">
    <location>
        <begin position="943"/>
        <end position="984"/>
    </location>
</feature>
<feature type="active site" description="Nucleophile" evidence="15">
    <location>
        <position position="1232"/>
    </location>
</feature>
<feature type="region of interest" description="Disordered" evidence="16">
    <location>
        <begin position="1115"/>
        <end position="1150"/>
    </location>
</feature>
<accession>A0AAF0IST4</accession>
<keyword evidence="19" id="KW-1185">Reference proteome</keyword>
<dbReference type="Proteomes" id="UP001214603">
    <property type="component" value="Chromosome 6"/>
</dbReference>
<comment type="subunit">
    <text evidence="14">The 26S proteasome consists of a 20S proteasome core and two 19S regulatory subunits. The 20S proteasome core is composed of 28 subunits that are arranged in four stacked rings, resulting in a barrel-shaped structure. The two end rings are each formed by seven alpha subunits, and the two central rings are each formed by seven beta subunits. The catalytic chamber with the active sites is on the inside of the barrel.</text>
</comment>
<dbReference type="GO" id="GO:0005634">
    <property type="term" value="C:nucleus"/>
    <property type="evidence" value="ECO:0007669"/>
    <property type="project" value="UniProtKB-SubCell"/>
</dbReference>
<feature type="compositionally biased region" description="Basic and acidic residues" evidence="16">
    <location>
        <begin position="1"/>
        <end position="13"/>
    </location>
</feature>
<dbReference type="PROSITE" id="PS00854">
    <property type="entry name" value="PROTEASOME_BETA_1"/>
    <property type="match status" value="1"/>
</dbReference>
<feature type="region of interest" description="Disordered" evidence="16">
    <location>
        <begin position="209"/>
        <end position="296"/>
    </location>
</feature>
<keyword evidence="13" id="KW-0539">Nucleus</keyword>